<dbReference type="Proteomes" id="UP001230145">
    <property type="component" value="Unassembled WGS sequence"/>
</dbReference>
<evidence type="ECO:0008006" key="5">
    <source>
        <dbReference type="Google" id="ProtNLM"/>
    </source>
</evidence>
<gene>
    <name evidence="3" type="ORF">J2S45_000963</name>
</gene>
<evidence type="ECO:0000256" key="2">
    <source>
        <dbReference type="SAM" id="Phobius"/>
    </source>
</evidence>
<dbReference type="RefSeq" id="WP_307634704.1">
    <property type="nucleotide sequence ID" value="NZ_CP133407.1"/>
</dbReference>
<sequence length="123" mass="13954">MREEDNHDWDGEWIRLQREMEQGPREGFRTWTPAEEVDEDPFDPADLPEAEPVAPASQPQLARLFFLVTAAVAVLLVLGLANVLYFSRDWWLIFGTIGLVSAAAGVYFSAPWSHRHDDDGTRV</sequence>
<feature type="transmembrane region" description="Helical" evidence="2">
    <location>
        <begin position="64"/>
        <end position="84"/>
    </location>
</feature>
<reference evidence="3 4" key="1">
    <citation type="submission" date="2023-07" db="EMBL/GenBank/DDBJ databases">
        <title>Sequencing the genomes of 1000 actinobacteria strains.</title>
        <authorList>
            <person name="Klenk H.-P."/>
        </authorList>
    </citation>
    <scope>NUCLEOTIDE SEQUENCE [LARGE SCALE GENOMIC DNA]</scope>
    <source>
        <strain evidence="3 4">DSM 19515</strain>
    </source>
</reference>
<evidence type="ECO:0000313" key="4">
    <source>
        <dbReference type="Proteomes" id="UP001230145"/>
    </source>
</evidence>
<organism evidence="3 4">
    <name type="scientific">Trueperella abortisuis</name>
    <dbReference type="NCBI Taxonomy" id="445930"/>
    <lineage>
        <taxon>Bacteria</taxon>
        <taxon>Bacillati</taxon>
        <taxon>Actinomycetota</taxon>
        <taxon>Actinomycetes</taxon>
        <taxon>Actinomycetales</taxon>
        <taxon>Actinomycetaceae</taxon>
        <taxon>Trueperella</taxon>
    </lineage>
</organism>
<evidence type="ECO:0000256" key="1">
    <source>
        <dbReference type="SAM" id="MobiDB-lite"/>
    </source>
</evidence>
<keyword evidence="2" id="KW-1133">Transmembrane helix</keyword>
<dbReference type="EMBL" id="JAUSQL010000001">
    <property type="protein sequence ID" value="MDP9832284.1"/>
    <property type="molecule type" value="Genomic_DNA"/>
</dbReference>
<protein>
    <recommendedName>
        <fullName evidence="5">DUF2530 domain-containing protein</fullName>
    </recommendedName>
</protein>
<keyword evidence="4" id="KW-1185">Reference proteome</keyword>
<evidence type="ECO:0000313" key="3">
    <source>
        <dbReference type="EMBL" id="MDP9832284.1"/>
    </source>
</evidence>
<accession>A0ABT9PHU2</accession>
<keyword evidence="2" id="KW-0472">Membrane</keyword>
<comment type="caution">
    <text evidence="3">The sequence shown here is derived from an EMBL/GenBank/DDBJ whole genome shotgun (WGS) entry which is preliminary data.</text>
</comment>
<feature type="compositionally biased region" description="Acidic residues" evidence="1">
    <location>
        <begin position="35"/>
        <end position="49"/>
    </location>
</feature>
<name>A0ABT9PHU2_9ACTO</name>
<feature type="region of interest" description="Disordered" evidence="1">
    <location>
        <begin position="22"/>
        <end position="53"/>
    </location>
</feature>
<keyword evidence="2" id="KW-0812">Transmembrane</keyword>
<proteinExistence type="predicted"/>
<feature type="transmembrane region" description="Helical" evidence="2">
    <location>
        <begin position="90"/>
        <end position="110"/>
    </location>
</feature>